<dbReference type="Proteomes" id="UP000319824">
    <property type="component" value="Unassembled WGS sequence"/>
</dbReference>
<organism evidence="1 2">
    <name type="scientific">Rhizobium mongolense USDA 1844</name>
    <dbReference type="NCBI Taxonomy" id="1079460"/>
    <lineage>
        <taxon>Bacteria</taxon>
        <taxon>Pseudomonadati</taxon>
        <taxon>Pseudomonadota</taxon>
        <taxon>Alphaproteobacteria</taxon>
        <taxon>Hyphomicrobiales</taxon>
        <taxon>Rhizobiaceae</taxon>
        <taxon>Rhizobium/Agrobacterium group</taxon>
        <taxon>Rhizobium</taxon>
    </lineage>
</organism>
<protein>
    <submittedName>
        <fullName evidence="1">Uncharacterized protein</fullName>
    </submittedName>
</protein>
<dbReference type="EMBL" id="VISO01000003">
    <property type="protein sequence ID" value="TVZ63979.1"/>
    <property type="molecule type" value="Genomic_DNA"/>
</dbReference>
<comment type="caution">
    <text evidence="1">The sequence shown here is derived from an EMBL/GenBank/DDBJ whole genome shotgun (WGS) entry which is preliminary data.</text>
</comment>
<accession>A0A559SNP7</accession>
<dbReference type="RefSeq" id="WP_051154480.1">
    <property type="nucleotide sequence ID" value="NZ_ATTQ01000007.1"/>
</dbReference>
<dbReference type="AlphaFoldDB" id="A0A559SNP7"/>
<reference evidence="1 2" key="1">
    <citation type="submission" date="2019-06" db="EMBL/GenBank/DDBJ databases">
        <title>Pac Bio to generate improved reference genome sequences for organisms with transposon mutant libraries (support for FEBA project).</title>
        <authorList>
            <person name="Blow M."/>
        </authorList>
    </citation>
    <scope>NUCLEOTIDE SEQUENCE [LARGE SCALE GENOMIC DNA]</scope>
    <source>
        <strain evidence="1 2">USDA 1844</strain>
    </source>
</reference>
<sequence>MVFLLGAPAAMVFCPPGERPVALAGEREDPALGTAFVVVTGESPDYVRGLYACGVLMVLRFRKSGWPAYRPA</sequence>
<proteinExistence type="predicted"/>
<evidence type="ECO:0000313" key="2">
    <source>
        <dbReference type="Proteomes" id="UP000319824"/>
    </source>
</evidence>
<evidence type="ECO:0000313" key="1">
    <source>
        <dbReference type="EMBL" id="TVZ63979.1"/>
    </source>
</evidence>
<name>A0A559SNP7_9HYPH</name>
<gene>
    <name evidence="1" type="ORF">BCL32_4171</name>
</gene>